<keyword evidence="2" id="KW-1185">Reference proteome</keyword>
<protein>
    <submittedName>
        <fullName evidence="1">Uncharacterized protein</fullName>
    </submittedName>
</protein>
<proteinExistence type="predicted"/>
<reference evidence="1 2" key="1">
    <citation type="submission" date="2020-04" db="EMBL/GenBank/DDBJ databases">
        <title>Genome sequence for Sphingorhabdus sp. strain M1.</title>
        <authorList>
            <person name="Park S.-J."/>
        </authorList>
    </citation>
    <scope>NUCLEOTIDE SEQUENCE [LARGE SCALE GENOMIC DNA]</scope>
    <source>
        <strain evidence="1 2">JK6</strain>
    </source>
</reference>
<gene>
    <name evidence="1" type="ORF">HF685_15615</name>
</gene>
<dbReference type="KEGG" id="phao:HF685_15615"/>
<dbReference type="EMBL" id="CP051217">
    <property type="protein sequence ID" value="QJB70904.1"/>
    <property type="molecule type" value="Genomic_DNA"/>
</dbReference>
<dbReference type="Proteomes" id="UP000501600">
    <property type="component" value="Chromosome"/>
</dbReference>
<evidence type="ECO:0000313" key="1">
    <source>
        <dbReference type="EMBL" id="QJB70904.1"/>
    </source>
</evidence>
<evidence type="ECO:0000313" key="2">
    <source>
        <dbReference type="Proteomes" id="UP000501600"/>
    </source>
</evidence>
<name>A0A6H2DRE1_9SPHN</name>
<sequence length="119" mass="13601">MTWKTIRLELARTADYPSGSNAHAYVFRVPLDDDGFIEPKKLKEAEKRPVVRRFWRGEPDQSGVVIATENGWAFSYKVGDDDDETIFRLKDHPLKIGEYITITETDGSALPFKVISCHE</sequence>
<organism evidence="1 2">
    <name type="scientific">Parasphingorhabdus halotolerans</name>
    <dbReference type="NCBI Taxonomy" id="2725558"/>
    <lineage>
        <taxon>Bacteria</taxon>
        <taxon>Pseudomonadati</taxon>
        <taxon>Pseudomonadota</taxon>
        <taxon>Alphaproteobacteria</taxon>
        <taxon>Sphingomonadales</taxon>
        <taxon>Sphingomonadaceae</taxon>
        <taxon>Parasphingorhabdus</taxon>
    </lineage>
</organism>
<accession>A0A6H2DRE1</accession>
<dbReference type="AlphaFoldDB" id="A0A6H2DRE1"/>